<dbReference type="EMBL" id="CM046111">
    <property type="protein sequence ID" value="KAI8424721.1"/>
    <property type="molecule type" value="Genomic_DNA"/>
</dbReference>
<accession>A0ACC0JKL5</accession>
<gene>
    <name evidence="1" type="ORF">MSG28_006675</name>
</gene>
<proteinExistence type="predicted"/>
<name>A0ACC0JKL5_CHOFU</name>
<keyword evidence="2" id="KW-1185">Reference proteome</keyword>
<dbReference type="Proteomes" id="UP001064048">
    <property type="component" value="Chromosome 11"/>
</dbReference>
<sequence>MPVRVPIGGRGGRGGRGGGGRGGGKAGELAAHLRRTVASSEEGAAPCCTTTRSGWRTRTPPTRAGASRGLKLVLTQAEDTAEMDYNAEVSPEEWLELLVQLRHWAAVRDEVLARLRAACLAECVPRHVAAYIAFLARHVASCPPPALPPLVLLRHWAAVRDEVLARLRAACLAECVPRHVAAYIAFLARHVASCPPPALPPLVLDLSQVVMERQCVMAPVLPPAELRSPPPAADRLQHRTLHALTTILYTHLRTARSTTAVAVDETAARRGARRGELVLLQWDAGALALPAVVAHAHYKLLCFGPAIYDTNQEMYSWLESVWISESPQAFLPDGASTSLLADWLRLHLVRSARPRLLEAGLRALPAHKLALFIQTFGMPREACSALLAALDACPAGAVVRLGVERGYMAQLLQVQRARGCTGGDAFAAALGLTPPHHEPDDNLFEEEPLPEEELEVSGPSEPVVQPTHVPALLAAVFGLCSYAGDLDWAFTQLIAKITEEVQQTRALGGEWPYTQHAVLFLQSAEGGALRGMAARAAHCAALLRCLLPARRDHRHRPGVITEAVQQTRALGGECGRTRSTRCCSSRARRAARCAAWRRAPRTAPRFYGVCCRPRGRPQTQTGNNGGGQQTPPWAAWAAVARTRSTRCCSSRARRAARCAAWRRAPRTAPRFYGALLPARRDHRHRPRGGRRAARHGGARAAHCAALLRCLLPARRDHRHRPVITEAVQQTRALGGEWPYTQHAVLFLQSAEAGALRGVAARAAHCAALLRCLLPARRDHRHRPVITEAVQQTRALGGEWPYTQHAVLFLQSAEGGALRGMAARAAHCAALLRCLLPARRDHRHRPVITEAVQQTRALGGEWPYTQHAVLFLQSAEGGALRGMAARAAHCAALLRCLLPARRDHRHRPVQYVILWSAGVRRACSAGGSVAGRCGGLLGALAGGERGPPRAAAPLPVPATKEQIIAALEAATPNTLEAIGNRIIETQNTQLVVDVISTLLEKNQQGAYETEVKTEPDAEPAPAHVFARRALGCGLLLDWMSELQRETLGPQPERQMRLMFRPGAAAWRPLLVTLLAHRASWRTLHTCLATLLQPDGSWAASGVLDFAETLMGSERVWQGRDRAAPKHQAPSHLLKLTHPRYRTDGHADGQRARVAGPRPRRAQAPGAQPSAQADAPPGPRPRRAQAPGAQPSAQADAPPGTVLTDTLVGSERVWQGRDRAAPKHQAPSHLLKLTHPQRARVAGPRPRRAQAPGAQPSAQADAPPGTVLTDTLVGSERVWQGRDRAAPKHQAPSHLLKLTHPQRARVAGPRPRRAQAPGAQPSAQADAPPGTVLTDTLVGSERVWQGRDRAAPKHQAPSHLLKLTHPQRARVAGPRPRRAQAPGAQPSAQADAPPGTVLTDTLVGSERVWQGRDRAAPKHQAPSHLLKLTHPQRARVAGPRPRRAQAPGAQPSAQADAPPGTVLTDTLTGSERVWQGRDRAAPKHQAPSHLLKLTHPQLLQPFSVPAGGANPLHNGGGGGVRRRPGRATAQHRAAAGAGAALRRVAAALLAAAAARPLLLLLLYMKVPKIRQLLMDSSLRPLTACPIRLASERGLARVAAASTSATDRVSHALLTAIAQPTKEHGKEHNFKLVHLTLWMNDLALGGGRAFAVGAHSGRGPARAAAGRRAAARLRAGAARSHLLAALEGMPDTELQQPGTSEEVQNIIECLVQPAGPGGGGGGRARSATRRSSTGSAVAAPHRRLPPAARQPRPAGNSGGHGLAEAEGGARPRRPRPRRPRPRRSRCWRCCGATRPTTCITTYRYARDRERARVLLHLITLAFVSELKGKRTHSEFVASAQTYRCV</sequence>
<evidence type="ECO:0000313" key="1">
    <source>
        <dbReference type="EMBL" id="KAI8424721.1"/>
    </source>
</evidence>
<comment type="caution">
    <text evidence="1">The sequence shown here is derived from an EMBL/GenBank/DDBJ whole genome shotgun (WGS) entry which is preliminary data.</text>
</comment>
<reference evidence="1 2" key="1">
    <citation type="journal article" date="2022" name="Genome Biol. Evol.">
        <title>The Spruce Budworm Genome: Reconstructing the Evolutionary History of Antifreeze Proteins.</title>
        <authorList>
            <person name="Beliveau C."/>
            <person name="Gagne P."/>
            <person name="Picq S."/>
            <person name="Vernygora O."/>
            <person name="Keeling C.I."/>
            <person name="Pinkney K."/>
            <person name="Doucet D."/>
            <person name="Wen F."/>
            <person name="Johnston J.S."/>
            <person name="Maaroufi H."/>
            <person name="Boyle B."/>
            <person name="Laroche J."/>
            <person name="Dewar K."/>
            <person name="Juretic N."/>
            <person name="Blackburn G."/>
            <person name="Nisole A."/>
            <person name="Brunet B."/>
            <person name="Brandao M."/>
            <person name="Lumley L."/>
            <person name="Duan J."/>
            <person name="Quan G."/>
            <person name="Lucarotti C.J."/>
            <person name="Roe A.D."/>
            <person name="Sperling F.A.H."/>
            <person name="Levesque R.C."/>
            <person name="Cusson M."/>
        </authorList>
    </citation>
    <scope>NUCLEOTIDE SEQUENCE [LARGE SCALE GENOMIC DNA]</scope>
    <source>
        <strain evidence="1">Glfc:IPQL:Cfum</strain>
    </source>
</reference>
<evidence type="ECO:0000313" key="2">
    <source>
        <dbReference type="Proteomes" id="UP001064048"/>
    </source>
</evidence>
<organism evidence="1 2">
    <name type="scientific">Choristoneura fumiferana</name>
    <name type="common">Spruce budworm moth</name>
    <name type="synonym">Archips fumiferana</name>
    <dbReference type="NCBI Taxonomy" id="7141"/>
    <lineage>
        <taxon>Eukaryota</taxon>
        <taxon>Metazoa</taxon>
        <taxon>Ecdysozoa</taxon>
        <taxon>Arthropoda</taxon>
        <taxon>Hexapoda</taxon>
        <taxon>Insecta</taxon>
        <taxon>Pterygota</taxon>
        <taxon>Neoptera</taxon>
        <taxon>Endopterygota</taxon>
        <taxon>Lepidoptera</taxon>
        <taxon>Glossata</taxon>
        <taxon>Ditrysia</taxon>
        <taxon>Tortricoidea</taxon>
        <taxon>Tortricidae</taxon>
        <taxon>Tortricinae</taxon>
        <taxon>Choristoneura</taxon>
    </lineage>
</organism>
<protein>
    <submittedName>
        <fullName evidence="1">Uncharacterized protein</fullName>
    </submittedName>
</protein>